<dbReference type="GO" id="GO:0016787">
    <property type="term" value="F:hydrolase activity"/>
    <property type="evidence" value="ECO:0007669"/>
    <property type="project" value="UniProtKB-UniRule"/>
</dbReference>
<dbReference type="PANTHER" id="PTHR14226">
    <property type="entry name" value="NEUROPATHY TARGET ESTERASE/SWISS CHEESE D.MELANOGASTER"/>
    <property type="match status" value="1"/>
</dbReference>
<feature type="domain" description="PNPLA" evidence="5">
    <location>
        <begin position="12"/>
        <end position="172"/>
    </location>
</feature>
<dbReference type="EMBL" id="AFHG01000057">
    <property type="protein sequence ID" value="EGK70425.1"/>
    <property type="molecule type" value="Genomic_DNA"/>
</dbReference>
<sequence length="309" mass="32984">MDMTLRPPTVSLVLGSGGARGLAHIGVIRELQARGYDIRAISGSSMGAVVGGIHAASGLDAYEQWVTGLAQSDVFRLLDWTFSGGGLIRGSLLMSRLRDLVGDCDIEALPLPYTAVAVDIERGREVWFTDGPLFEAMRASMAVPSIFTPHPYRGRMLVDGGLLNPVPVAPTQRTLSDLTVVVDLNGEAADPPPLRKAAGDDAPGLLARLRGYLPGGSDDTQAAATRLAMSDVLMRSLETMQSAITRQHLATFWPDVVISVPKNACAFHEFHLAAPLIALGRTLAAEALDAFERGRARNGHTPLRTDRGQ</sequence>
<comment type="caution">
    <text evidence="4">Lacks conserved residue(s) required for the propagation of feature annotation.</text>
</comment>
<evidence type="ECO:0000313" key="6">
    <source>
        <dbReference type="EMBL" id="EGK70425.1"/>
    </source>
</evidence>
<dbReference type="Gene3D" id="3.40.1090.10">
    <property type="entry name" value="Cytosolic phospholipase A2 catalytic domain"/>
    <property type="match status" value="2"/>
</dbReference>
<evidence type="ECO:0000256" key="2">
    <source>
        <dbReference type="ARBA" id="ARBA00022963"/>
    </source>
</evidence>
<dbReference type="STRING" id="1000565.METUNv1_03330"/>
<dbReference type="GO" id="GO:0016042">
    <property type="term" value="P:lipid catabolic process"/>
    <property type="evidence" value="ECO:0007669"/>
    <property type="project" value="UniProtKB-UniRule"/>
</dbReference>
<keyword evidence="1 4" id="KW-0378">Hydrolase</keyword>
<protein>
    <recommendedName>
        <fullName evidence="5">PNPLA domain-containing protein</fullName>
    </recommendedName>
</protein>
<organism evidence="6 7">
    <name type="scientific">Methyloversatilis universalis (strain ATCC BAA-1314 / DSM 25237 / JCM 13912 / CCUG 52030 / FAM5)</name>
    <dbReference type="NCBI Taxonomy" id="1000565"/>
    <lineage>
        <taxon>Bacteria</taxon>
        <taxon>Pseudomonadati</taxon>
        <taxon>Pseudomonadota</taxon>
        <taxon>Betaproteobacteria</taxon>
        <taxon>Nitrosomonadales</taxon>
        <taxon>Sterolibacteriaceae</taxon>
        <taxon>Methyloversatilis</taxon>
    </lineage>
</organism>
<proteinExistence type="predicted"/>
<dbReference type="PROSITE" id="PS51635">
    <property type="entry name" value="PNPLA"/>
    <property type="match status" value="1"/>
</dbReference>
<dbReference type="InterPro" id="IPR016035">
    <property type="entry name" value="Acyl_Trfase/lysoPLipase"/>
</dbReference>
<keyword evidence="2 4" id="KW-0442">Lipid degradation</keyword>
<dbReference type="Pfam" id="PF01734">
    <property type="entry name" value="Patatin"/>
    <property type="match status" value="1"/>
</dbReference>
<keyword evidence="3 4" id="KW-0443">Lipid metabolism</keyword>
<feature type="active site" description="Proton acceptor" evidence="4">
    <location>
        <position position="159"/>
    </location>
</feature>
<dbReference type="Proteomes" id="UP000005019">
    <property type="component" value="Unassembled WGS sequence"/>
</dbReference>
<comment type="caution">
    <text evidence="6">The sequence shown here is derived from an EMBL/GenBank/DDBJ whole genome shotgun (WGS) entry which is preliminary data.</text>
</comment>
<dbReference type="eggNOG" id="COG1752">
    <property type="taxonomic scope" value="Bacteria"/>
</dbReference>
<dbReference type="SUPFAM" id="SSF52151">
    <property type="entry name" value="FabD/lysophospholipase-like"/>
    <property type="match status" value="1"/>
</dbReference>
<dbReference type="OrthoDB" id="5290098at2"/>
<dbReference type="AlphaFoldDB" id="F5RGN7"/>
<evidence type="ECO:0000313" key="7">
    <source>
        <dbReference type="Proteomes" id="UP000005019"/>
    </source>
</evidence>
<feature type="short sequence motif" description="DGA/G" evidence="4">
    <location>
        <begin position="159"/>
        <end position="161"/>
    </location>
</feature>
<feature type="active site" description="Nucleophile" evidence="4">
    <location>
        <position position="45"/>
    </location>
</feature>
<name>F5RGN7_METUF</name>
<dbReference type="PANTHER" id="PTHR14226:SF76">
    <property type="entry name" value="NTE FAMILY PROTEIN RSSA"/>
    <property type="match status" value="1"/>
</dbReference>
<evidence type="ECO:0000259" key="5">
    <source>
        <dbReference type="PROSITE" id="PS51635"/>
    </source>
</evidence>
<keyword evidence="7" id="KW-1185">Reference proteome</keyword>
<evidence type="ECO:0000256" key="1">
    <source>
        <dbReference type="ARBA" id="ARBA00022801"/>
    </source>
</evidence>
<reference evidence="6 7" key="1">
    <citation type="journal article" date="2011" name="J. Bacteriol.">
        <title>Genome sequence of Methyloversatilis universalis FAM5T, a methylotrophic representative of the order Rhodocyclales.</title>
        <authorList>
            <person name="Kittichotirat W."/>
            <person name="Good N.M."/>
            <person name="Hall R."/>
            <person name="Bringel F."/>
            <person name="Lajus A."/>
            <person name="Medigue C."/>
            <person name="Smalley N.E."/>
            <person name="Beck D."/>
            <person name="Bumgarner R."/>
            <person name="Vuilleumier S."/>
            <person name="Kalyuzhnaya M.G."/>
        </authorList>
    </citation>
    <scope>NUCLEOTIDE SEQUENCE [LARGE SCALE GENOMIC DNA]</scope>
    <source>
        <strain evidence="7">ATCC BAA-1314 / JCM 13912 / FAM5</strain>
    </source>
</reference>
<evidence type="ECO:0000256" key="3">
    <source>
        <dbReference type="ARBA" id="ARBA00023098"/>
    </source>
</evidence>
<dbReference type="InterPro" id="IPR002641">
    <property type="entry name" value="PNPLA_dom"/>
</dbReference>
<feature type="short sequence motif" description="GXSXG" evidence="4">
    <location>
        <begin position="43"/>
        <end position="47"/>
    </location>
</feature>
<gene>
    <name evidence="6" type="ORF">METUNv1_03330</name>
</gene>
<dbReference type="InterPro" id="IPR050301">
    <property type="entry name" value="NTE"/>
</dbReference>
<accession>F5RGN7</accession>
<evidence type="ECO:0000256" key="4">
    <source>
        <dbReference type="PROSITE-ProRule" id="PRU01161"/>
    </source>
</evidence>